<dbReference type="PANTHER" id="PTHR13318">
    <property type="entry name" value="PARTNER OF PAIRED, ISOFORM B-RELATED"/>
    <property type="match status" value="1"/>
</dbReference>
<protein>
    <recommendedName>
        <fullName evidence="1">F-box domain-containing protein</fullName>
    </recommendedName>
</protein>
<gene>
    <name evidence="2" type="ORF">KP509_21G064500</name>
</gene>
<dbReference type="InterPro" id="IPR057207">
    <property type="entry name" value="FBXL15_LRR"/>
</dbReference>
<dbReference type="InterPro" id="IPR001810">
    <property type="entry name" value="F-box_dom"/>
</dbReference>
<dbReference type="AlphaFoldDB" id="A0A8T2SCJ4"/>
<evidence type="ECO:0000259" key="1">
    <source>
        <dbReference type="SMART" id="SM00256"/>
    </source>
</evidence>
<dbReference type="EMBL" id="CM035426">
    <property type="protein sequence ID" value="KAH7315760.1"/>
    <property type="molecule type" value="Genomic_DNA"/>
</dbReference>
<dbReference type="InterPro" id="IPR006553">
    <property type="entry name" value="Leu-rich_rpt_Cys-con_subtyp"/>
</dbReference>
<keyword evidence="3" id="KW-1185">Reference proteome</keyword>
<name>A0A8T2SCJ4_CERRI</name>
<dbReference type="SUPFAM" id="SSF52047">
    <property type="entry name" value="RNI-like"/>
    <property type="match status" value="1"/>
</dbReference>
<dbReference type="OrthoDB" id="550575at2759"/>
<dbReference type="Gene3D" id="3.80.10.10">
    <property type="entry name" value="Ribonuclease Inhibitor"/>
    <property type="match status" value="1"/>
</dbReference>
<dbReference type="SMART" id="SM00367">
    <property type="entry name" value="LRR_CC"/>
    <property type="match status" value="3"/>
</dbReference>
<dbReference type="InterPro" id="IPR032675">
    <property type="entry name" value="LRR_dom_sf"/>
</dbReference>
<dbReference type="Gene3D" id="1.20.1280.50">
    <property type="match status" value="1"/>
</dbReference>
<dbReference type="GO" id="GO:0031146">
    <property type="term" value="P:SCF-dependent proteasomal ubiquitin-dependent protein catabolic process"/>
    <property type="evidence" value="ECO:0007669"/>
    <property type="project" value="TreeGrafter"/>
</dbReference>
<dbReference type="Pfam" id="PF25372">
    <property type="entry name" value="DUF7885"/>
    <property type="match status" value="1"/>
</dbReference>
<dbReference type="InterPro" id="IPR036047">
    <property type="entry name" value="F-box-like_dom_sf"/>
</dbReference>
<dbReference type="Proteomes" id="UP000825935">
    <property type="component" value="Chromosome 21"/>
</dbReference>
<feature type="domain" description="F-box" evidence="1">
    <location>
        <begin position="10"/>
        <end position="50"/>
    </location>
</feature>
<evidence type="ECO:0000313" key="3">
    <source>
        <dbReference type="Proteomes" id="UP000825935"/>
    </source>
</evidence>
<organism evidence="2 3">
    <name type="scientific">Ceratopteris richardii</name>
    <name type="common">Triangle waterfern</name>
    <dbReference type="NCBI Taxonomy" id="49495"/>
    <lineage>
        <taxon>Eukaryota</taxon>
        <taxon>Viridiplantae</taxon>
        <taxon>Streptophyta</taxon>
        <taxon>Embryophyta</taxon>
        <taxon>Tracheophyta</taxon>
        <taxon>Polypodiopsida</taxon>
        <taxon>Polypodiidae</taxon>
        <taxon>Polypodiales</taxon>
        <taxon>Pteridineae</taxon>
        <taxon>Pteridaceae</taxon>
        <taxon>Parkerioideae</taxon>
        <taxon>Ceratopteris</taxon>
    </lineage>
</organism>
<evidence type="ECO:0000313" key="2">
    <source>
        <dbReference type="EMBL" id="KAH7315760.1"/>
    </source>
</evidence>
<comment type="caution">
    <text evidence="2">The sequence shown here is derived from an EMBL/GenBank/DDBJ whole genome shotgun (WGS) entry which is preliminary data.</text>
</comment>
<proteinExistence type="predicted"/>
<dbReference type="SUPFAM" id="SSF81383">
    <property type="entry name" value="F-box domain"/>
    <property type="match status" value="1"/>
</dbReference>
<dbReference type="Pfam" id="PF12937">
    <property type="entry name" value="F-box-like"/>
    <property type="match status" value="1"/>
</dbReference>
<accession>A0A8T2SCJ4</accession>
<dbReference type="SMART" id="SM00256">
    <property type="entry name" value="FBOX"/>
    <property type="match status" value="1"/>
</dbReference>
<reference evidence="2" key="1">
    <citation type="submission" date="2021-08" db="EMBL/GenBank/DDBJ databases">
        <title>WGS assembly of Ceratopteris richardii.</title>
        <authorList>
            <person name="Marchant D.B."/>
            <person name="Chen G."/>
            <person name="Jenkins J."/>
            <person name="Shu S."/>
            <person name="Leebens-Mack J."/>
            <person name="Grimwood J."/>
            <person name="Schmutz J."/>
            <person name="Soltis P."/>
            <person name="Soltis D."/>
            <person name="Chen Z.-H."/>
        </authorList>
    </citation>
    <scope>NUCLEOTIDE SEQUENCE</scope>
    <source>
        <strain evidence="2">Whitten #5841</strain>
        <tissue evidence="2">Leaf</tissue>
    </source>
</reference>
<dbReference type="GO" id="GO:0019005">
    <property type="term" value="C:SCF ubiquitin ligase complex"/>
    <property type="evidence" value="ECO:0007669"/>
    <property type="project" value="TreeGrafter"/>
</dbReference>
<sequence length="224" mass="24325">MASSPYIDVLPPDLLACCLLHLESLKDLASASQVCRKWKEGVQHALKFRIKLSFSGLRVDDDCVAGLVEGAYSLRELDISTSRWGCHITDAGLKRISLAMCCPNLTSISLWGVTAITDAGVVDLVSKATSLQHLNIGGTFITDISIIAISKCCQRLKILNLWGCRHVTGNGLLALTNGCPNLLSINVWGLRIPLDSYSCLLSINPRLHLKIGSVQLGPHWQAVH</sequence>